<gene>
    <name evidence="3" type="ORF">ABCS64_03725</name>
</gene>
<protein>
    <submittedName>
        <fullName evidence="3">Enoyl-CoA hydratase/isomerase family protein</fullName>
    </submittedName>
</protein>
<evidence type="ECO:0000256" key="1">
    <source>
        <dbReference type="ARBA" id="ARBA00005254"/>
    </source>
</evidence>
<name>A0ABV4UCR1_9RHOO</name>
<dbReference type="PROSITE" id="PS00166">
    <property type="entry name" value="ENOYL_COA_HYDRATASE"/>
    <property type="match status" value="1"/>
</dbReference>
<comment type="caution">
    <text evidence="3">The sequence shown here is derived from an EMBL/GenBank/DDBJ whole genome shotgun (WGS) entry which is preliminary data.</text>
</comment>
<dbReference type="RefSeq" id="WP_418890573.1">
    <property type="nucleotide sequence ID" value="NZ_JBEUWX010000002.1"/>
</dbReference>
<sequence>MYQHLIYEQQCEIDVVILNRPDTANAFTQEMLDEVAAVFTQIERDSPARAVILKAAGKLFSGGGDIKMFRDLLAAKAPLPVELVLGTGRMALAVRRCKKPVVAVVQGAAAGAGFGLAMACDYRILSESAKLVPAFNGIGLSGDTGLMYFLGKNLGPARTYELMTLKTALSAREAKDLGLATEIVPDDALEAQGKAFTEKLLHKPTRILERQKALLNAYFYSELETFNQEEAVAMHLSSKEADFAEAVSAFLDKRPAKFSGR</sequence>
<organism evidence="3 4">
    <name type="scientific">Dentiradicibacter hellwigii</name>
    <dbReference type="NCBI Taxonomy" id="3149053"/>
    <lineage>
        <taxon>Bacteria</taxon>
        <taxon>Pseudomonadati</taxon>
        <taxon>Pseudomonadota</taxon>
        <taxon>Betaproteobacteria</taxon>
        <taxon>Rhodocyclales</taxon>
        <taxon>Rhodocyclaceae</taxon>
        <taxon>Dentiradicibacter</taxon>
    </lineage>
</organism>
<dbReference type="Gene3D" id="3.90.226.10">
    <property type="entry name" value="2-enoyl-CoA Hydratase, Chain A, domain 1"/>
    <property type="match status" value="1"/>
</dbReference>
<evidence type="ECO:0000256" key="2">
    <source>
        <dbReference type="RuleBase" id="RU003707"/>
    </source>
</evidence>
<dbReference type="SUPFAM" id="SSF52096">
    <property type="entry name" value="ClpP/crotonase"/>
    <property type="match status" value="1"/>
</dbReference>
<accession>A0ABV4UCR1</accession>
<proteinExistence type="inferred from homology"/>
<keyword evidence="4" id="KW-1185">Reference proteome</keyword>
<comment type="similarity">
    <text evidence="1 2">Belongs to the enoyl-CoA hydratase/isomerase family.</text>
</comment>
<dbReference type="Pfam" id="PF00378">
    <property type="entry name" value="ECH_1"/>
    <property type="match status" value="1"/>
</dbReference>
<dbReference type="PANTHER" id="PTHR43459:SF1">
    <property type="entry name" value="EG:BACN32G11.4 PROTEIN"/>
    <property type="match status" value="1"/>
</dbReference>
<dbReference type="InterPro" id="IPR018376">
    <property type="entry name" value="Enoyl-CoA_hyd/isom_CS"/>
</dbReference>
<dbReference type="InterPro" id="IPR001753">
    <property type="entry name" value="Enoyl-CoA_hydra/iso"/>
</dbReference>
<reference evidence="4" key="1">
    <citation type="submission" date="2024-06" db="EMBL/GenBank/DDBJ databases">
        <title>Radixoralia hellwigii gen. nov., sp nov., isolated from a root canal in the human oral cavity.</title>
        <authorList>
            <person name="Bartsch S."/>
            <person name="Wittmer A."/>
            <person name="Schulz A.-K."/>
            <person name="Neumann-Schaal M."/>
            <person name="Wolf J."/>
            <person name="Gronow S."/>
            <person name="Tennert C."/>
            <person name="Haecker G."/>
            <person name="Cieplik F."/>
            <person name="Al-Ahmad A."/>
        </authorList>
    </citation>
    <scope>NUCLEOTIDE SEQUENCE [LARGE SCALE GENOMIC DNA]</scope>
    <source>
        <strain evidence="4">Wk13</strain>
    </source>
</reference>
<evidence type="ECO:0000313" key="4">
    <source>
        <dbReference type="Proteomes" id="UP001574673"/>
    </source>
</evidence>
<dbReference type="EMBL" id="JBEUWX010000002">
    <property type="protein sequence ID" value="MFA9949444.1"/>
    <property type="molecule type" value="Genomic_DNA"/>
</dbReference>
<dbReference type="CDD" id="cd06558">
    <property type="entry name" value="crotonase-like"/>
    <property type="match status" value="1"/>
</dbReference>
<dbReference type="InterPro" id="IPR029045">
    <property type="entry name" value="ClpP/crotonase-like_dom_sf"/>
</dbReference>
<dbReference type="PANTHER" id="PTHR43459">
    <property type="entry name" value="ENOYL-COA HYDRATASE"/>
    <property type="match status" value="1"/>
</dbReference>
<dbReference type="InterPro" id="IPR014748">
    <property type="entry name" value="Enoyl-CoA_hydra_C"/>
</dbReference>
<evidence type="ECO:0000313" key="3">
    <source>
        <dbReference type="EMBL" id="MFA9949444.1"/>
    </source>
</evidence>
<dbReference type="Proteomes" id="UP001574673">
    <property type="component" value="Unassembled WGS sequence"/>
</dbReference>
<dbReference type="Gene3D" id="1.10.12.10">
    <property type="entry name" value="Lyase 2-enoyl-coa Hydratase, Chain A, domain 2"/>
    <property type="match status" value="1"/>
</dbReference>